<dbReference type="GO" id="GO:0005929">
    <property type="term" value="C:cilium"/>
    <property type="evidence" value="ECO:0007669"/>
    <property type="project" value="GOC"/>
</dbReference>
<feature type="compositionally biased region" description="Low complexity" evidence="1">
    <location>
        <begin position="390"/>
        <end position="405"/>
    </location>
</feature>
<feature type="region of interest" description="Disordered" evidence="1">
    <location>
        <begin position="1"/>
        <end position="212"/>
    </location>
</feature>
<dbReference type="InterPro" id="IPR036322">
    <property type="entry name" value="WD40_repeat_dom_sf"/>
</dbReference>
<feature type="compositionally biased region" description="Polar residues" evidence="1">
    <location>
        <begin position="156"/>
        <end position="167"/>
    </location>
</feature>
<feature type="compositionally biased region" description="Polar residues" evidence="1">
    <location>
        <begin position="281"/>
        <end position="299"/>
    </location>
</feature>
<evidence type="ECO:0000256" key="1">
    <source>
        <dbReference type="SAM" id="MobiDB-lite"/>
    </source>
</evidence>
<feature type="compositionally biased region" description="Polar residues" evidence="1">
    <location>
        <begin position="10"/>
        <end position="21"/>
    </location>
</feature>
<feature type="compositionally biased region" description="Acidic residues" evidence="1">
    <location>
        <begin position="362"/>
        <end position="371"/>
    </location>
</feature>
<accession>A0A653D4Q0</accession>
<dbReference type="GO" id="GO:0045504">
    <property type="term" value="F:dynein heavy chain binding"/>
    <property type="evidence" value="ECO:0007669"/>
    <property type="project" value="InterPro"/>
</dbReference>
<keyword evidence="3" id="KW-1185">Reference proteome</keyword>
<dbReference type="GO" id="GO:0005868">
    <property type="term" value="C:cytoplasmic dynein complex"/>
    <property type="evidence" value="ECO:0007669"/>
    <property type="project" value="InterPro"/>
</dbReference>
<dbReference type="PANTHER" id="PTHR16022:SF0">
    <property type="entry name" value="CYTOPLASMIC DYNEIN 2 INTERMEDIATE CHAIN 1"/>
    <property type="match status" value="1"/>
</dbReference>
<dbReference type="Gene3D" id="2.130.10.10">
    <property type="entry name" value="YVTN repeat-like/Quinoprotein amine dehydrogenase"/>
    <property type="match status" value="2"/>
</dbReference>
<dbReference type="InterPro" id="IPR001680">
    <property type="entry name" value="WD40_rpt"/>
</dbReference>
<reference evidence="2 3" key="1">
    <citation type="submission" date="2019-01" db="EMBL/GenBank/DDBJ databases">
        <authorList>
            <person name="Sayadi A."/>
        </authorList>
    </citation>
    <scope>NUCLEOTIDE SEQUENCE [LARGE SCALE GENOMIC DNA]</scope>
</reference>
<feature type="region of interest" description="Disordered" evidence="1">
    <location>
        <begin position="279"/>
        <end position="405"/>
    </location>
</feature>
<dbReference type="OrthoDB" id="2162425at2759"/>
<dbReference type="InterPro" id="IPR042505">
    <property type="entry name" value="DYNC2I1"/>
</dbReference>
<dbReference type="GO" id="GO:0042073">
    <property type="term" value="P:intraciliary transport"/>
    <property type="evidence" value="ECO:0007669"/>
    <property type="project" value="InterPro"/>
</dbReference>
<evidence type="ECO:0000313" key="2">
    <source>
        <dbReference type="EMBL" id="VEN54933.1"/>
    </source>
</evidence>
<feature type="compositionally biased region" description="Basic and acidic residues" evidence="1">
    <location>
        <begin position="426"/>
        <end position="438"/>
    </location>
</feature>
<dbReference type="GO" id="GO:0045503">
    <property type="term" value="F:dynein light chain binding"/>
    <property type="evidence" value="ECO:0007669"/>
    <property type="project" value="InterPro"/>
</dbReference>
<dbReference type="InterPro" id="IPR015943">
    <property type="entry name" value="WD40/YVTN_repeat-like_dom_sf"/>
</dbReference>
<gene>
    <name evidence="2" type="ORF">CALMAC_LOCUS14270</name>
</gene>
<sequence length="1045" mass="116748">MSTKKDGAKVSTTRKTSQNSYELAKKVREDSSDRRHAKKVEDSTKKSKSSTILIKQRSVETNRTQATKSESKRKSVSEKDKVEVKRSSQGLSGKVSTDKFFPDGKTMISNALSASDIHNEKGKGTKSKTKVDSQSTKPKGTVYRSSKKESSVVSKNTITDTKSIRNTTSRRDEKEVIAKTSSSSMRSKTNNTPILKKKSLETDYSPVSSRSGVKSFTDLKSEARHKSVSADYSTISERPGTATLRKGSLVNTNIVGPEVPEELVPKLVKEHSMLLKPFEFNSGSKSKVKSTSMVNTESSDFIRASKRELNTNSKSSRHNSRNSTKVTTETVEGPTVSEPNVNFQVEDQPTVSKSSAKSDSPDNYDYEDDFNSYESDFEKYSTSSNSLNVDDTTGGDTSSISSSESHLFAPVELKSATKRLSSAGTEEEKKMDSGHYDMPDYKHKQILDNIKEYVEKENANLDVQRNNTASLSDEGFEDQKSLQFINFLDAQKKTIRRRSMEIRRRRGEDILSMIKLDSFSYTLFDLAPVPYEVFIKNYGRSNTVQSATQTGDDDIDEEIQTDDVSCNAKWTQIPVCFSKLNPDDATFWKTYKNEYLGVGSEYDVEPDSVNRMCNENYLNKFLISAGTLVTKILEERSSGKFSDLKKNSRELPFSDGFISFNTTNVILEGSRVDHISFSCDNNRQFATVHNRKDKNAYSVAIWRAYSEEPELILESYSAISSCSIDFTSHFVYGGLHNGTIIVWNISSVPSEPSSHVPVYCTNVGFGHSTKIIAIDNIKDSSDGDFFLASGSATKEICSLDEDGEIILWGVVVKQNSSKTFESDSKEVMLVKNSCISLKTMHPDFRDLVCTDLVLDISNNDYAYVSTNYGFILHYHLKGGSNTVKTFHPGTDSSANCLEACPFSSNYLLAGFMNGNVNLYSRLVDNPLMILSDKESSVSNSSIQLIQWSKTRPFVIYVKDAANNIHIWDLSESDIFPIYSIPFQKNITCLKLSPAIDGSEDNRAFLVIGTDDGSVYMHNLSEEHGKQPKSIYEEHIKTFLNYVSRL</sequence>
<organism evidence="2 3">
    <name type="scientific">Callosobruchus maculatus</name>
    <name type="common">Southern cowpea weevil</name>
    <name type="synonym">Pulse bruchid</name>
    <dbReference type="NCBI Taxonomy" id="64391"/>
    <lineage>
        <taxon>Eukaryota</taxon>
        <taxon>Metazoa</taxon>
        <taxon>Ecdysozoa</taxon>
        <taxon>Arthropoda</taxon>
        <taxon>Hexapoda</taxon>
        <taxon>Insecta</taxon>
        <taxon>Pterygota</taxon>
        <taxon>Neoptera</taxon>
        <taxon>Endopterygota</taxon>
        <taxon>Coleoptera</taxon>
        <taxon>Polyphaga</taxon>
        <taxon>Cucujiformia</taxon>
        <taxon>Chrysomeloidea</taxon>
        <taxon>Chrysomelidae</taxon>
        <taxon>Bruchinae</taxon>
        <taxon>Bruchini</taxon>
        <taxon>Callosobruchus</taxon>
    </lineage>
</organism>
<feature type="compositionally biased region" description="Basic and acidic residues" evidence="1">
    <location>
        <begin position="23"/>
        <end position="45"/>
    </location>
</feature>
<feature type="compositionally biased region" description="Basic and acidic residues" evidence="1">
    <location>
        <begin position="69"/>
        <end position="86"/>
    </location>
</feature>
<name>A0A653D4Q0_CALMS</name>
<dbReference type="EMBL" id="CAACVG010010077">
    <property type="protein sequence ID" value="VEN54933.1"/>
    <property type="molecule type" value="Genomic_DNA"/>
</dbReference>
<evidence type="ECO:0008006" key="4">
    <source>
        <dbReference type="Google" id="ProtNLM"/>
    </source>
</evidence>
<dbReference type="AlphaFoldDB" id="A0A653D4Q0"/>
<feature type="compositionally biased region" description="Polar residues" evidence="1">
    <location>
        <begin position="380"/>
        <end position="389"/>
    </location>
</feature>
<evidence type="ECO:0000313" key="3">
    <source>
        <dbReference type="Proteomes" id="UP000410492"/>
    </source>
</evidence>
<protein>
    <recommendedName>
        <fullName evidence="4">WD repeat-containing protein 60</fullName>
    </recommendedName>
</protein>
<dbReference type="SUPFAM" id="SSF50978">
    <property type="entry name" value="WD40 repeat-like"/>
    <property type="match status" value="1"/>
</dbReference>
<feature type="region of interest" description="Disordered" evidence="1">
    <location>
        <begin position="418"/>
        <end position="438"/>
    </location>
</feature>
<feature type="compositionally biased region" description="Polar residues" evidence="1">
    <location>
        <begin position="337"/>
        <end position="358"/>
    </location>
</feature>
<feature type="compositionally biased region" description="Polar residues" evidence="1">
    <location>
        <begin position="179"/>
        <end position="193"/>
    </location>
</feature>
<proteinExistence type="predicted"/>
<dbReference type="Proteomes" id="UP000410492">
    <property type="component" value="Unassembled WGS sequence"/>
</dbReference>
<dbReference type="SMART" id="SM00320">
    <property type="entry name" value="WD40"/>
    <property type="match status" value="5"/>
</dbReference>
<dbReference type="PANTHER" id="PTHR16022">
    <property type="entry name" value="WD REPEAT DOMAIN 60"/>
    <property type="match status" value="1"/>
</dbReference>